<keyword evidence="2" id="KW-1185">Reference proteome</keyword>
<dbReference type="GeneID" id="37071946"/>
<organism evidence="1 2">
    <name type="scientific">Aspergillus saccharolyticus JOP 1030-1</name>
    <dbReference type="NCBI Taxonomy" id="1450539"/>
    <lineage>
        <taxon>Eukaryota</taxon>
        <taxon>Fungi</taxon>
        <taxon>Dikarya</taxon>
        <taxon>Ascomycota</taxon>
        <taxon>Pezizomycotina</taxon>
        <taxon>Eurotiomycetes</taxon>
        <taxon>Eurotiomycetidae</taxon>
        <taxon>Eurotiales</taxon>
        <taxon>Aspergillaceae</taxon>
        <taxon>Aspergillus</taxon>
        <taxon>Aspergillus subgen. Circumdati</taxon>
    </lineage>
</organism>
<sequence length="216" mass="24623">MGDTEELELGQTRKRLSIALVNTGIRVRTESLTDMRIDPLQNQCRTIEPCMNHIGTSIGTVSGGFSMQSHWWKASRFRHVHSGYFVSIKYSLLVRSFFRCIWHVNPTNQTYPDPADLFLATDLRLRAARKSFVYIDDLKLNSEAEGGLQVPRVRTFEYLVGFGIASIFKIHATHPHIPVLLGYSINDDRGFRTGGTTNSFRSRIRSSETRICAQRQ</sequence>
<evidence type="ECO:0000313" key="2">
    <source>
        <dbReference type="Proteomes" id="UP000248349"/>
    </source>
</evidence>
<reference evidence="1 2" key="1">
    <citation type="submission" date="2016-12" db="EMBL/GenBank/DDBJ databases">
        <title>The genomes of Aspergillus section Nigri reveals drivers in fungal speciation.</title>
        <authorList>
            <consortium name="DOE Joint Genome Institute"/>
            <person name="Vesth T.C."/>
            <person name="Nybo J."/>
            <person name="Theobald S."/>
            <person name="Brandl J."/>
            <person name="Frisvad J.C."/>
            <person name="Nielsen K.F."/>
            <person name="Lyhne E.K."/>
            <person name="Kogle M.E."/>
            <person name="Kuo A."/>
            <person name="Riley R."/>
            <person name="Clum A."/>
            <person name="Nolan M."/>
            <person name="Lipzen A."/>
            <person name="Salamov A."/>
            <person name="Henrissat B."/>
            <person name="Wiebenga A."/>
            <person name="De Vries R.P."/>
            <person name="Grigoriev I.V."/>
            <person name="Mortensen U.H."/>
            <person name="Andersen M.R."/>
            <person name="Baker S.E."/>
        </authorList>
    </citation>
    <scope>NUCLEOTIDE SEQUENCE [LARGE SCALE GENOMIC DNA]</scope>
    <source>
        <strain evidence="1 2">JOP 1030-1</strain>
    </source>
</reference>
<accession>A0A318Z3X2</accession>
<gene>
    <name evidence="1" type="ORF">BP01DRAFT_163604</name>
</gene>
<dbReference type="EMBL" id="KZ821261">
    <property type="protein sequence ID" value="PYH41699.1"/>
    <property type="molecule type" value="Genomic_DNA"/>
</dbReference>
<dbReference type="RefSeq" id="XP_025427681.1">
    <property type="nucleotide sequence ID" value="XM_025570718.1"/>
</dbReference>
<name>A0A318Z3X2_9EURO</name>
<evidence type="ECO:0000313" key="1">
    <source>
        <dbReference type="EMBL" id="PYH41699.1"/>
    </source>
</evidence>
<proteinExistence type="predicted"/>
<protein>
    <submittedName>
        <fullName evidence="1">Uncharacterized protein</fullName>
    </submittedName>
</protein>
<dbReference type="Proteomes" id="UP000248349">
    <property type="component" value="Unassembled WGS sequence"/>
</dbReference>
<dbReference type="AlphaFoldDB" id="A0A318Z3X2"/>